<comment type="caution">
    <text evidence="1">The sequence shown here is derived from an EMBL/GenBank/DDBJ whole genome shotgun (WGS) entry which is preliminary data.</text>
</comment>
<evidence type="ECO:0000313" key="1">
    <source>
        <dbReference type="EMBL" id="KAG6781275.1"/>
    </source>
</evidence>
<keyword evidence="2" id="KW-1185">Reference proteome</keyword>
<protein>
    <submittedName>
        <fullName evidence="1">Uncharacterized protein</fullName>
    </submittedName>
</protein>
<dbReference type="Proteomes" id="UP000886885">
    <property type="component" value="Chromosome 3D"/>
</dbReference>
<dbReference type="EMBL" id="JAAWWB010000006">
    <property type="protein sequence ID" value="KAG6781275.1"/>
    <property type="molecule type" value="Genomic_DNA"/>
</dbReference>
<evidence type="ECO:0000313" key="2">
    <source>
        <dbReference type="Proteomes" id="UP000886885"/>
    </source>
</evidence>
<reference evidence="1" key="1">
    <citation type="journal article" date="2020" name="bioRxiv">
        <title>Hybrid origin of Populus tomentosa Carr. identified through genome sequencing and phylogenomic analysis.</title>
        <authorList>
            <person name="An X."/>
            <person name="Gao K."/>
            <person name="Chen Z."/>
            <person name="Li J."/>
            <person name="Yang X."/>
            <person name="Yang X."/>
            <person name="Zhou J."/>
            <person name="Guo T."/>
            <person name="Zhao T."/>
            <person name="Huang S."/>
            <person name="Miao D."/>
            <person name="Khan W.U."/>
            <person name="Rao P."/>
            <person name="Ye M."/>
            <person name="Lei B."/>
            <person name="Liao W."/>
            <person name="Wang J."/>
            <person name="Ji L."/>
            <person name="Li Y."/>
            <person name="Guo B."/>
            <person name="Mustafa N.S."/>
            <person name="Li S."/>
            <person name="Yun Q."/>
            <person name="Keller S.R."/>
            <person name="Mao J."/>
            <person name="Zhang R."/>
            <person name="Strauss S.H."/>
        </authorList>
    </citation>
    <scope>NUCLEOTIDE SEQUENCE</scope>
    <source>
        <strain evidence="1">GM15</strain>
        <tissue evidence="1">Leaf</tissue>
    </source>
</reference>
<gene>
    <name evidence="1" type="ORF">POTOM_014166</name>
</gene>
<proteinExistence type="predicted"/>
<dbReference type="AlphaFoldDB" id="A0A8X8A666"/>
<accession>A0A8X8A666</accession>
<sequence>MKMSEELDNKMLIEGRRDAVVRNHGQAGFLFFFFKWKKNRSLTKTLQNVTISDKVATAPIAEDLIFIGLEIFVSDLADWNKPIISFDLFYEPISSLVIRSANQFKLYEIAGVGGVLHVERIGVMVSCMGVMMATNRVTEISVTGRHLGLLQNLLPAMLLHGYKEGRGAMTDEKVLNKLGKAMDWNSYSVHRVTLRSVCCLGGLLLIRSLCWLWCVNLACSTDKLIV</sequence>
<organism evidence="1 2">
    <name type="scientific">Populus tomentosa</name>
    <name type="common">Chinese white poplar</name>
    <dbReference type="NCBI Taxonomy" id="118781"/>
    <lineage>
        <taxon>Eukaryota</taxon>
        <taxon>Viridiplantae</taxon>
        <taxon>Streptophyta</taxon>
        <taxon>Embryophyta</taxon>
        <taxon>Tracheophyta</taxon>
        <taxon>Spermatophyta</taxon>
        <taxon>Magnoliopsida</taxon>
        <taxon>eudicotyledons</taxon>
        <taxon>Gunneridae</taxon>
        <taxon>Pentapetalae</taxon>
        <taxon>rosids</taxon>
        <taxon>fabids</taxon>
        <taxon>Malpighiales</taxon>
        <taxon>Salicaceae</taxon>
        <taxon>Saliceae</taxon>
        <taxon>Populus</taxon>
    </lineage>
</organism>
<name>A0A8X8A666_POPTO</name>